<dbReference type="KEGG" id="mdu:MDUV_29500"/>
<dbReference type="EMBL" id="AP022563">
    <property type="protein sequence ID" value="BBX18090.1"/>
    <property type="molecule type" value="Genomic_DNA"/>
</dbReference>
<keyword evidence="1" id="KW-0732">Signal</keyword>
<keyword evidence="3" id="KW-1185">Reference proteome</keyword>
<proteinExistence type="predicted"/>
<reference evidence="2 3" key="1">
    <citation type="journal article" date="2019" name="Emerg. Microbes Infect.">
        <title>Comprehensive subspecies identification of 175 nontuberculous mycobacteria species based on 7547 genomic profiles.</title>
        <authorList>
            <person name="Matsumoto Y."/>
            <person name="Kinjo T."/>
            <person name="Motooka D."/>
            <person name="Nabeya D."/>
            <person name="Jung N."/>
            <person name="Uechi K."/>
            <person name="Horii T."/>
            <person name="Iida T."/>
            <person name="Fujita J."/>
            <person name="Nakamura S."/>
        </authorList>
    </citation>
    <scope>NUCLEOTIDE SEQUENCE [LARGE SCALE GENOMIC DNA]</scope>
    <source>
        <strain evidence="2 3">JCM 6396</strain>
    </source>
</reference>
<evidence type="ECO:0000256" key="1">
    <source>
        <dbReference type="SAM" id="SignalP"/>
    </source>
</evidence>
<protein>
    <submittedName>
        <fullName evidence="2">Uncharacterized protein</fullName>
    </submittedName>
</protein>
<gene>
    <name evidence="2" type="ORF">MDUV_29500</name>
</gene>
<organism evidence="2 3">
    <name type="scientific">Mycolicibacterium duvalii</name>
    <dbReference type="NCBI Taxonomy" id="39688"/>
    <lineage>
        <taxon>Bacteria</taxon>
        <taxon>Bacillati</taxon>
        <taxon>Actinomycetota</taxon>
        <taxon>Actinomycetes</taxon>
        <taxon>Mycobacteriales</taxon>
        <taxon>Mycobacteriaceae</taxon>
        <taxon>Mycolicibacterium</taxon>
    </lineage>
</organism>
<feature type="chain" id="PRO_5029472026" evidence="1">
    <location>
        <begin position="27"/>
        <end position="69"/>
    </location>
</feature>
<feature type="signal peptide" evidence="1">
    <location>
        <begin position="1"/>
        <end position="26"/>
    </location>
</feature>
<accession>A0A7I7K1R5</accession>
<sequence length="69" mass="7436">MMRLRYLVVAGLIALAQIIAAPTASAECTTDGNFSVCSLGGLDDSTSTGPYLPCGSDYYCNDHWDWFIP</sequence>
<dbReference type="Proteomes" id="UP000467006">
    <property type="component" value="Chromosome"/>
</dbReference>
<evidence type="ECO:0000313" key="3">
    <source>
        <dbReference type="Proteomes" id="UP000467006"/>
    </source>
</evidence>
<name>A0A7I7K1R5_9MYCO</name>
<evidence type="ECO:0000313" key="2">
    <source>
        <dbReference type="EMBL" id="BBX18090.1"/>
    </source>
</evidence>
<dbReference type="AlphaFoldDB" id="A0A7I7K1R5"/>